<dbReference type="Gene3D" id="1.10.10.10">
    <property type="entry name" value="Winged helix-like DNA-binding domain superfamily/Winged helix DNA-binding domain"/>
    <property type="match status" value="3"/>
</dbReference>
<dbReference type="Pfam" id="PF21981">
    <property type="entry name" value="RecX_HTH3"/>
    <property type="match status" value="1"/>
</dbReference>
<dbReference type="Pfam" id="PF21982">
    <property type="entry name" value="RecX_HTH1"/>
    <property type="match status" value="1"/>
</dbReference>
<evidence type="ECO:0000256" key="3">
    <source>
        <dbReference type="ARBA" id="ARBA00018111"/>
    </source>
</evidence>
<dbReference type="InterPro" id="IPR003783">
    <property type="entry name" value="Regulatory_RecX"/>
</dbReference>
<comment type="function">
    <text evidence="5">Modulates RecA activity.</text>
</comment>
<feature type="domain" description="RecX first three-helical" evidence="8">
    <location>
        <begin position="69"/>
        <end position="106"/>
    </location>
</feature>
<keyword evidence="10" id="KW-1185">Reference proteome</keyword>
<dbReference type="RefSeq" id="WP_184309491.1">
    <property type="nucleotide sequence ID" value="NZ_JACHEN010000006.1"/>
</dbReference>
<dbReference type="PANTHER" id="PTHR33602:SF1">
    <property type="entry name" value="REGULATORY PROTEIN RECX FAMILY PROTEIN"/>
    <property type="match status" value="1"/>
</dbReference>
<dbReference type="EMBL" id="JACHEN010000006">
    <property type="protein sequence ID" value="MBB6215314.1"/>
    <property type="molecule type" value="Genomic_DNA"/>
</dbReference>
<evidence type="ECO:0000256" key="4">
    <source>
        <dbReference type="ARBA" id="ARBA00022490"/>
    </source>
</evidence>
<comment type="subcellular location">
    <subcellularLocation>
        <location evidence="1 5">Cytoplasm</location>
    </subcellularLocation>
</comment>
<comment type="similarity">
    <text evidence="2 5">Belongs to the RecX family.</text>
</comment>
<dbReference type="Pfam" id="PF02631">
    <property type="entry name" value="RecX_HTH2"/>
    <property type="match status" value="1"/>
</dbReference>
<evidence type="ECO:0000256" key="1">
    <source>
        <dbReference type="ARBA" id="ARBA00004496"/>
    </source>
</evidence>
<evidence type="ECO:0000313" key="10">
    <source>
        <dbReference type="Proteomes" id="UP000579281"/>
    </source>
</evidence>
<organism evidence="9 10">
    <name type="scientific">Anaerosolibacter carboniphilus</name>
    <dbReference type="NCBI Taxonomy" id="1417629"/>
    <lineage>
        <taxon>Bacteria</taxon>
        <taxon>Bacillati</taxon>
        <taxon>Bacillota</taxon>
        <taxon>Clostridia</taxon>
        <taxon>Peptostreptococcales</taxon>
        <taxon>Thermotaleaceae</taxon>
        <taxon>Anaerosolibacter</taxon>
    </lineage>
</organism>
<evidence type="ECO:0000313" key="9">
    <source>
        <dbReference type="EMBL" id="MBB6215314.1"/>
    </source>
</evidence>
<dbReference type="AlphaFoldDB" id="A0A841KND8"/>
<accession>A0A841KND8</accession>
<sequence>MSEIHRGIITKIEQQEKNKGRYSIYVDHQFAFGISEDLLVKYRLLKGKEIDPASMETIIEEEEQNKANHYALKLLSFRGRTRQEVEKKMKEKEYEAPTIEKTLAFLQTHNYINDEDFAASYIRDKVNIQKLGKMRIKQELYQKGIDKTTVQEAINEQIDPIDEFETALDLGRKKLNSTYRNDDKNAQYRKLGSFLQRRGYDYDIIKKVLNTLVK</sequence>
<evidence type="ECO:0000259" key="6">
    <source>
        <dbReference type="Pfam" id="PF02631"/>
    </source>
</evidence>
<gene>
    <name evidence="5" type="primary">recX</name>
    <name evidence="9" type="ORF">HNQ80_001403</name>
</gene>
<dbReference type="HAMAP" id="MF_01114">
    <property type="entry name" value="RecX"/>
    <property type="match status" value="1"/>
</dbReference>
<comment type="caution">
    <text evidence="9">The sequence shown here is derived from an EMBL/GenBank/DDBJ whole genome shotgun (WGS) entry which is preliminary data.</text>
</comment>
<dbReference type="GO" id="GO:0006282">
    <property type="term" value="P:regulation of DNA repair"/>
    <property type="evidence" value="ECO:0007669"/>
    <property type="project" value="UniProtKB-UniRule"/>
</dbReference>
<name>A0A841KND8_9FIRM</name>
<dbReference type="InterPro" id="IPR053924">
    <property type="entry name" value="RecX_HTH_2nd"/>
</dbReference>
<dbReference type="GO" id="GO:0005737">
    <property type="term" value="C:cytoplasm"/>
    <property type="evidence" value="ECO:0007669"/>
    <property type="project" value="UniProtKB-SubCell"/>
</dbReference>
<dbReference type="InterPro" id="IPR036388">
    <property type="entry name" value="WH-like_DNA-bd_sf"/>
</dbReference>
<dbReference type="Proteomes" id="UP000579281">
    <property type="component" value="Unassembled WGS sequence"/>
</dbReference>
<evidence type="ECO:0000256" key="5">
    <source>
        <dbReference type="HAMAP-Rule" id="MF_01114"/>
    </source>
</evidence>
<feature type="domain" description="RecX third three-helical" evidence="7">
    <location>
        <begin position="162"/>
        <end position="209"/>
    </location>
</feature>
<protein>
    <recommendedName>
        <fullName evidence="3 5">Regulatory protein RecX</fullName>
    </recommendedName>
</protein>
<evidence type="ECO:0000259" key="8">
    <source>
        <dbReference type="Pfam" id="PF21982"/>
    </source>
</evidence>
<dbReference type="InterPro" id="IPR053925">
    <property type="entry name" value="RecX_HTH_3rd"/>
</dbReference>
<evidence type="ECO:0000259" key="7">
    <source>
        <dbReference type="Pfam" id="PF21981"/>
    </source>
</evidence>
<reference evidence="9 10" key="1">
    <citation type="submission" date="2020-08" db="EMBL/GenBank/DDBJ databases">
        <title>Genomic Encyclopedia of Type Strains, Phase IV (KMG-IV): sequencing the most valuable type-strain genomes for metagenomic binning, comparative biology and taxonomic classification.</title>
        <authorList>
            <person name="Goeker M."/>
        </authorList>
    </citation>
    <scope>NUCLEOTIDE SEQUENCE [LARGE SCALE GENOMIC DNA]</scope>
    <source>
        <strain evidence="9 10">DSM 103526</strain>
    </source>
</reference>
<dbReference type="PANTHER" id="PTHR33602">
    <property type="entry name" value="REGULATORY PROTEIN RECX FAMILY PROTEIN"/>
    <property type="match status" value="1"/>
</dbReference>
<feature type="domain" description="RecX second three-helical" evidence="6">
    <location>
        <begin position="113"/>
        <end position="154"/>
    </location>
</feature>
<dbReference type="InterPro" id="IPR053926">
    <property type="entry name" value="RecX_HTH_1st"/>
</dbReference>
<evidence type="ECO:0000256" key="2">
    <source>
        <dbReference type="ARBA" id="ARBA00009695"/>
    </source>
</evidence>
<keyword evidence="4 5" id="KW-0963">Cytoplasm</keyword>
<proteinExistence type="inferred from homology"/>